<evidence type="ECO:0000313" key="10">
    <source>
        <dbReference type="Proteomes" id="UP000184509"/>
    </source>
</evidence>
<feature type="signal peptide" evidence="6">
    <location>
        <begin position="1"/>
        <end position="24"/>
    </location>
</feature>
<evidence type="ECO:0000256" key="1">
    <source>
        <dbReference type="ARBA" id="ARBA00004442"/>
    </source>
</evidence>
<evidence type="ECO:0000256" key="6">
    <source>
        <dbReference type="SAM" id="SignalP"/>
    </source>
</evidence>
<evidence type="ECO:0000259" key="8">
    <source>
        <dbReference type="Pfam" id="PF14322"/>
    </source>
</evidence>
<dbReference type="Pfam" id="PF07980">
    <property type="entry name" value="SusD_RagB"/>
    <property type="match status" value="1"/>
</dbReference>
<feature type="domain" description="SusD-like N-terminal" evidence="8">
    <location>
        <begin position="101"/>
        <end position="216"/>
    </location>
</feature>
<dbReference type="PROSITE" id="PS51257">
    <property type="entry name" value="PROKAR_LIPOPROTEIN"/>
    <property type="match status" value="1"/>
</dbReference>
<evidence type="ECO:0000256" key="5">
    <source>
        <dbReference type="ARBA" id="ARBA00023237"/>
    </source>
</evidence>
<accession>A0A1M4WDK5</accession>
<dbReference type="InterPro" id="IPR033985">
    <property type="entry name" value="SusD-like_N"/>
</dbReference>
<dbReference type="EMBL" id="FQTV01000003">
    <property type="protein sequence ID" value="SHE79240.1"/>
    <property type="molecule type" value="Genomic_DNA"/>
</dbReference>
<sequence>MMMKTNIMKHLILFAVIALSFGCADLNQEPEGALTSSNPISSVSELQKYVNQFYEETFRIQPANLQTIGIAFDDQYSDNMACSSVPSLLDGTRSVSSAASPAEYTKIRSLNFLFANINNCKGNQADIDQYTGEAYFFRAYYYFNMVCKYGDITWIDRVLDASSEQMKLKRDSRADVIDHILSDLDNAINLLSTKSNSSTMRLHKDVALAFKSRVALFEGTWQKYHKAKNDPFFTAGITDARINNYLEQARDAALAVIQSGRWKIYSTSNPLTDYKNLFITKDLSTNSEVLFWKKYDAKVVGNNVTRYCNKGGGNIGLTLSLVNDYLTRDGRIFTGAERDEAQKTYGKELDPTLRDPRLCQTVARPGERLRPLTSNAAYIYMPEFSPIITEIALPVMWANPTGYSLLKFIEVDCTDAAADDELKGECPAIQFRYAEVLLNYAEALAELEGASAQEKIAKALQPLRDRVGMPGIDFQREYNTDPDYPFHHLEATLQVVRRERRIELACEGIRMFDIFRWAAADILIANKEMLGALFTGSNMEAANTAGGYFKGNLIYDKPTGNNLYLSGKPGDAKRYISPYKGVCPNGLTFNVNRDYLYPISLDEIALTGNMWKQNPGW</sequence>
<feature type="domain" description="RagB/SusD" evidence="7">
    <location>
        <begin position="305"/>
        <end position="617"/>
    </location>
</feature>
<dbReference type="InterPro" id="IPR011990">
    <property type="entry name" value="TPR-like_helical_dom_sf"/>
</dbReference>
<evidence type="ECO:0000313" key="9">
    <source>
        <dbReference type="EMBL" id="SHE79240.1"/>
    </source>
</evidence>
<dbReference type="Pfam" id="PF14322">
    <property type="entry name" value="SusD-like_3"/>
    <property type="match status" value="1"/>
</dbReference>
<evidence type="ECO:0000259" key="7">
    <source>
        <dbReference type="Pfam" id="PF07980"/>
    </source>
</evidence>
<reference evidence="9 10" key="1">
    <citation type="submission" date="2016-11" db="EMBL/GenBank/DDBJ databases">
        <authorList>
            <person name="Jaros S."/>
            <person name="Januszkiewicz K."/>
            <person name="Wedrychowicz H."/>
        </authorList>
    </citation>
    <scope>NUCLEOTIDE SEQUENCE [LARGE SCALE GENOMIC DNA]</scope>
    <source>
        <strain evidence="9 10">DSM 26991</strain>
    </source>
</reference>
<comment type="subcellular location">
    <subcellularLocation>
        <location evidence="1">Cell outer membrane</location>
    </subcellularLocation>
</comment>
<keyword evidence="10" id="KW-1185">Reference proteome</keyword>
<feature type="chain" id="PRO_5012951351" evidence="6">
    <location>
        <begin position="25"/>
        <end position="617"/>
    </location>
</feature>
<dbReference type="AlphaFoldDB" id="A0A1M4WDK5"/>
<dbReference type="SUPFAM" id="SSF48452">
    <property type="entry name" value="TPR-like"/>
    <property type="match status" value="1"/>
</dbReference>
<dbReference type="GO" id="GO:0009279">
    <property type="term" value="C:cell outer membrane"/>
    <property type="evidence" value="ECO:0007669"/>
    <property type="project" value="UniProtKB-SubCell"/>
</dbReference>
<protein>
    <submittedName>
        <fullName evidence="9">Starch-binding associating with outer membrane</fullName>
    </submittedName>
</protein>
<dbReference type="InterPro" id="IPR012944">
    <property type="entry name" value="SusD_RagB_dom"/>
</dbReference>
<keyword evidence="3 6" id="KW-0732">Signal</keyword>
<dbReference type="Gene3D" id="1.25.40.390">
    <property type="match status" value="1"/>
</dbReference>
<organism evidence="9 10">
    <name type="scientific">Bacteroides luti</name>
    <dbReference type="NCBI Taxonomy" id="1297750"/>
    <lineage>
        <taxon>Bacteria</taxon>
        <taxon>Pseudomonadati</taxon>
        <taxon>Bacteroidota</taxon>
        <taxon>Bacteroidia</taxon>
        <taxon>Bacteroidales</taxon>
        <taxon>Bacteroidaceae</taxon>
        <taxon>Bacteroides</taxon>
    </lineage>
</organism>
<keyword evidence="5" id="KW-0998">Cell outer membrane</keyword>
<dbReference type="Proteomes" id="UP000184509">
    <property type="component" value="Unassembled WGS sequence"/>
</dbReference>
<evidence type="ECO:0000256" key="4">
    <source>
        <dbReference type="ARBA" id="ARBA00023136"/>
    </source>
</evidence>
<dbReference type="STRING" id="1297750.SAMN05444405_10356"/>
<comment type="similarity">
    <text evidence="2">Belongs to the SusD family.</text>
</comment>
<gene>
    <name evidence="9" type="ORF">SAMN05444405_10356</name>
</gene>
<proteinExistence type="inferred from homology"/>
<evidence type="ECO:0000256" key="2">
    <source>
        <dbReference type="ARBA" id="ARBA00006275"/>
    </source>
</evidence>
<name>A0A1M4WDK5_9BACE</name>
<keyword evidence="4" id="KW-0472">Membrane</keyword>
<evidence type="ECO:0000256" key="3">
    <source>
        <dbReference type="ARBA" id="ARBA00022729"/>
    </source>
</evidence>